<evidence type="ECO:0000256" key="1">
    <source>
        <dbReference type="ARBA" id="ARBA00022705"/>
    </source>
</evidence>
<feature type="region of interest" description="Disordered" evidence="2">
    <location>
        <begin position="439"/>
        <end position="465"/>
    </location>
</feature>
<dbReference type="Gene3D" id="3.30.420.10">
    <property type="entry name" value="Ribonuclease H-like superfamily/Ribonuclease H"/>
    <property type="match status" value="1"/>
</dbReference>
<dbReference type="InterPro" id="IPR002298">
    <property type="entry name" value="DNA_polymerase_A"/>
</dbReference>
<evidence type="ECO:0000259" key="3">
    <source>
        <dbReference type="SMART" id="SM00482"/>
    </source>
</evidence>
<protein>
    <recommendedName>
        <fullName evidence="3">DNA-directed DNA polymerase family A palm domain-containing protein</fullName>
    </recommendedName>
</protein>
<keyword evidence="1" id="KW-0235">DNA replication</keyword>
<feature type="compositionally biased region" description="Acidic residues" evidence="2">
    <location>
        <begin position="439"/>
        <end position="451"/>
    </location>
</feature>
<keyword evidence="5" id="KW-1185">Reference proteome</keyword>
<dbReference type="PANTHER" id="PTHR10133:SF27">
    <property type="entry name" value="DNA POLYMERASE NU"/>
    <property type="match status" value="1"/>
</dbReference>
<dbReference type="SUPFAM" id="SSF56672">
    <property type="entry name" value="DNA/RNA polymerases"/>
    <property type="match status" value="1"/>
</dbReference>
<dbReference type="InterPro" id="IPR001098">
    <property type="entry name" value="DNA-dir_DNA_pol_A_palm_dom"/>
</dbReference>
<dbReference type="Gene3D" id="3.30.70.370">
    <property type="match status" value="1"/>
</dbReference>
<dbReference type="SMART" id="SM00482">
    <property type="entry name" value="POLAc"/>
    <property type="match status" value="1"/>
</dbReference>
<dbReference type="EMBL" id="CP126208">
    <property type="protein sequence ID" value="WIA09343.1"/>
    <property type="molecule type" value="Genomic_DNA"/>
</dbReference>
<evidence type="ECO:0000256" key="2">
    <source>
        <dbReference type="SAM" id="MobiDB-lite"/>
    </source>
</evidence>
<gene>
    <name evidence="4" type="ORF">OEZ85_008750</name>
</gene>
<proteinExistence type="predicted"/>
<feature type="domain" description="DNA-directed DNA polymerase family A palm" evidence="3">
    <location>
        <begin position="636"/>
        <end position="866"/>
    </location>
</feature>
<name>A0ABY8TJQ9_TETOB</name>
<dbReference type="InterPro" id="IPR036397">
    <property type="entry name" value="RNaseH_sf"/>
</dbReference>
<dbReference type="CDD" id="cd08640">
    <property type="entry name" value="DNA_pol_A_plastid_like"/>
    <property type="match status" value="1"/>
</dbReference>
<feature type="compositionally biased region" description="Low complexity" evidence="2">
    <location>
        <begin position="416"/>
        <end position="427"/>
    </location>
</feature>
<dbReference type="PRINTS" id="PR00868">
    <property type="entry name" value="DNAPOLI"/>
</dbReference>
<feature type="region of interest" description="Disordered" evidence="2">
    <location>
        <begin position="188"/>
        <end position="219"/>
    </location>
</feature>
<accession>A0ABY8TJQ9</accession>
<evidence type="ECO:0000313" key="5">
    <source>
        <dbReference type="Proteomes" id="UP001244341"/>
    </source>
</evidence>
<dbReference type="PANTHER" id="PTHR10133">
    <property type="entry name" value="DNA POLYMERASE I"/>
    <property type="match status" value="1"/>
</dbReference>
<dbReference type="InterPro" id="IPR012337">
    <property type="entry name" value="RNaseH-like_sf"/>
</dbReference>
<feature type="region of interest" description="Disordered" evidence="2">
    <location>
        <begin position="408"/>
        <end position="427"/>
    </location>
</feature>
<sequence length="911" mass="99808">MEEFRLFFEDSNVQKVWHNYGFDRHVLQRLGFRMQGFGGDTLHMARLWDASRKGSETYALDSLSRDAKINAELAKTFKPEEVGLPKRGMKERFGLLRLKADGSPTKVDQVPPMHVLHTDALFRPEWVDYSALDAKATWNVHRALMSLLQQQLVVMDSYLCQQLLSAQQHNPQLHAALALAKEAEQPPPPAAAAALAAARGGAGPQRRPRPMMKSRVLTGQQQQQQVVQPGVQQQQQLSTLSSSSANYTLWDLYLEYWKPFGDVLTQMEQDGVRVNRDHLSVQEQVAIADQQEAEASFRRWAQKYVPGAVHMNVNSQVQIRQLLFPTYCETPSKKFKAANPNYNPEARPRTPRWLDFEIHGLWGLGQPGRLAVDTTTAKGLPAASSAVLWSLVGKPGAARAALKALDEKEAAERGESSSSSGSATEAEAALVSIHEDDADDGEMLGLDEDDSSGSSSNATNAAAAAAPEVQLVPGGDLSDGQLAALQAEAASMKLGKMYAAMGGGRAGIEACRALEQLIEVSLIDKLLTSFIQPLQHDNISTRWQQQDGQYVRSSAAASAAAADAADADTVDAAVPADDASGLVLANSSSSSSSSAELVSVVHRVHCSLNLNTETGRLSARRPNLQNQPAHEKDRYKVRKAFCAAPGNTLVVADYGQLELRLLAHMADCKSMLRAFELGGDFHSRTALGMYDYIQEAIDKGECLLEWDEAHEGRPPPVPLLKDKFGGERRKAKILNFSIAYGKTAHGLAKDWGTSLEEAEATVARWYADRPEVREWQAATRAYAARHGWVNTMIGRRRRLPEINSSDRRYKGRSERAAINTPIQGSAADVASAAMLSIVRDEALKEMGWKLLLQVHDEVMLEGPRESAEAAKARVVACMANPWHNLVGFEGQPLRVELAVDANTADTWYEAK</sequence>
<dbReference type="SUPFAM" id="SSF53098">
    <property type="entry name" value="Ribonuclease H-like"/>
    <property type="match status" value="1"/>
</dbReference>
<dbReference type="Pfam" id="PF00476">
    <property type="entry name" value="DNA_pol_A"/>
    <property type="match status" value="2"/>
</dbReference>
<dbReference type="InterPro" id="IPR043502">
    <property type="entry name" value="DNA/RNA_pol_sf"/>
</dbReference>
<feature type="compositionally biased region" description="Low complexity" evidence="2">
    <location>
        <begin position="452"/>
        <end position="465"/>
    </location>
</feature>
<evidence type="ECO:0000313" key="4">
    <source>
        <dbReference type="EMBL" id="WIA09343.1"/>
    </source>
</evidence>
<dbReference type="Proteomes" id="UP001244341">
    <property type="component" value="Chromosome 1b"/>
</dbReference>
<reference evidence="4 5" key="1">
    <citation type="submission" date="2023-05" db="EMBL/GenBank/DDBJ databases">
        <title>A 100% complete, gapless, phased diploid assembly of the Scenedesmus obliquus UTEX 3031 genome.</title>
        <authorList>
            <person name="Biondi T.C."/>
            <person name="Hanschen E.R."/>
            <person name="Kwon T."/>
            <person name="Eng W."/>
            <person name="Kruse C.P.S."/>
            <person name="Koehler S.I."/>
            <person name="Kunde Y."/>
            <person name="Gleasner C.D."/>
            <person name="You Mak K.T."/>
            <person name="Polle J."/>
            <person name="Hovde B.T."/>
            <person name="Starkenburg S.R."/>
        </authorList>
    </citation>
    <scope>NUCLEOTIDE SEQUENCE [LARGE SCALE GENOMIC DNA]</scope>
    <source>
        <strain evidence="4 5">DOE0152z</strain>
    </source>
</reference>
<dbReference type="Gene3D" id="1.10.150.20">
    <property type="entry name" value="5' to 3' exonuclease, C-terminal subdomain"/>
    <property type="match status" value="1"/>
</dbReference>
<organism evidence="4 5">
    <name type="scientific">Tetradesmus obliquus</name>
    <name type="common">Green alga</name>
    <name type="synonym">Acutodesmus obliquus</name>
    <dbReference type="NCBI Taxonomy" id="3088"/>
    <lineage>
        <taxon>Eukaryota</taxon>
        <taxon>Viridiplantae</taxon>
        <taxon>Chlorophyta</taxon>
        <taxon>core chlorophytes</taxon>
        <taxon>Chlorophyceae</taxon>
        <taxon>CS clade</taxon>
        <taxon>Sphaeropleales</taxon>
        <taxon>Scenedesmaceae</taxon>
        <taxon>Tetradesmus</taxon>
    </lineage>
</organism>